<dbReference type="SMART" id="SM00382">
    <property type="entry name" value="AAA"/>
    <property type="match status" value="1"/>
</dbReference>
<protein>
    <submittedName>
        <fullName evidence="6">ABC transporter ATP-binding protein</fullName>
    </submittedName>
</protein>
<keyword evidence="2" id="KW-0472">Membrane</keyword>
<comment type="caution">
    <text evidence="6">The sequence shown here is derived from an EMBL/GenBank/DDBJ whole genome shotgun (WGS) entry which is preliminary data.</text>
</comment>
<keyword evidence="1" id="KW-0813">Transport</keyword>
<keyword evidence="3" id="KW-0547">Nucleotide-binding</keyword>
<name>A0A849K6F3_9BURK</name>
<evidence type="ECO:0000259" key="5">
    <source>
        <dbReference type="PROSITE" id="PS50893"/>
    </source>
</evidence>
<dbReference type="PANTHER" id="PTHR45772">
    <property type="entry name" value="CONSERVED COMPONENT OF ABC TRANSPORTER FOR NATURAL AMINO ACIDS-RELATED"/>
    <property type="match status" value="1"/>
</dbReference>
<gene>
    <name evidence="6" type="ORF">HK415_13825</name>
</gene>
<dbReference type="GO" id="GO:0005524">
    <property type="term" value="F:ATP binding"/>
    <property type="evidence" value="ECO:0007669"/>
    <property type="project" value="UniProtKB-KW"/>
</dbReference>
<dbReference type="PROSITE" id="PS50893">
    <property type="entry name" value="ABC_TRANSPORTER_2"/>
    <property type="match status" value="1"/>
</dbReference>
<dbReference type="InterPro" id="IPR051120">
    <property type="entry name" value="ABC_AA/LPS_Transport"/>
</dbReference>
<dbReference type="RefSeq" id="WP_171560173.1">
    <property type="nucleotide sequence ID" value="NZ_JABFCS010000001.1"/>
</dbReference>
<dbReference type="SUPFAM" id="SSF52540">
    <property type="entry name" value="P-loop containing nucleoside triphosphate hydrolases"/>
    <property type="match status" value="1"/>
</dbReference>
<proteinExistence type="predicted"/>
<dbReference type="InterPro" id="IPR027417">
    <property type="entry name" value="P-loop_NTPase"/>
</dbReference>
<evidence type="ECO:0000256" key="4">
    <source>
        <dbReference type="ARBA" id="ARBA00022840"/>
    </source>
</evidence>
<dbReference type="InterPro" id="IPR003593">
    <property type="entry name" value="AAA+_ATPase"/>
</dbReference>
<evidence type="ECO:0000313" key="7">
    <source>
        <dbReference type="Proteomes" id="UP000552954"/>
    </source>
</evidence>
<dbReference type="FunFam" id="3.40.50.300:FF:000421">
    <property type="entry name" value="Branched-chain amino acid ABC transporter ATP-binding protein"/>
    <property type="match status" value="1"/>
</dbReference>
<dbReference type="PANTHER" id="PTHR45772:SF4">
    <property type="entry name" value="ABC TRANSPORTER ATP-BINDING PROTEIN"/>
    <property type="match status" value="1"/>
</dbReference>
<reference evidence="6 7" key="2">
    <citation type="submission" date="2020-06" db="EMBL/GenBank/DDBJ databases">
        <title>Ramlibacter rhizophilus sp. nov., isolated from rhizosphere soil of national flower Mugunghwa from South Korea.</title>
        <authorList>
            <person name="Zheng-Fei Y."/>
            <person name="Huan T."/>
        </authorList>
    </citation>
    <scope>NUCLEOTIDE SEQUENCE [LARGE SCALE GENOMIC DNA]</scope>
    <source>
        <strain evidence="6 7">B156</strain>
    </source>
</reference>
<evidence type="ECO:0000256" key="3">
    <source>
        <dbReference type="ARBA" id="ARBA00022741"/>
    </source>
</evidence>
<feature type="domain" description="ABC transporter" evidence="5">
    <location>
        <begin position="18"/>
        <end position="266"/>
    </location>
</feature>
<dbReference type="Gene3D" id="3.40.50.300">
    <property type="entry name" value="P-loop containing nucleotide triphosphate hydrolases"/>
    <property type="match status" value="1"/>
</dbReference>
<evidence type="ECO:0000256" key="1">
    <source>
        <dbReference type="ARBA" id="ARBA00022448"/>
    </source>
</evidence>
<keyword evidence="4 6" id="KW-0067">ATP-binding</keyword>
<dbReference type="CDD" id="cd03219">
    <property type="entry name" value="ABC_Mj1267_LivG_branched"/>
    <property type="match status" value="1"/>
</dbReference>
<dbReference type="Proteomes" id="UP000552954">
    <property type="component" value="Unassembled WGS sequence"/>
</dbReference>
<dbReference type="Pfam" id="PF12399">
    <property type="entry name" value="BCA_ABC_TP_C"/>
    <property type="match status" value="1"/>
</dbReference>
<dbReference type="InterPro" id="IPR032823">
    <property type="entry name" value="BCA_ABC_TP_C"/>
</dbReference>
<evidence type="ECO:0000256" key="2">
    <source>
        <dbReference type="ARBA" id="ARBA00022475"/>
    </source>
</evidence>
<dbReference type="GO" id="GO:0005886">
    <property type="term" value="C:plasma membrane"/>
    <property type="evidence" value="ECO:0007669"/>
    <property type="project" value="TreeGrafter"/>
</dbReference>
<dbReference type="Pfam" id="PF00005">
    <property type="entry name" value="ABC_tran"/>
    <property type="match status" value="1"/>
</dbReference>
<dbReference type="GO" id="GO:0016887">
    <property type="term" value="F:ATP hydrolysis activity"/>
    <property type="evidence" value="ECO:0007669"/>
    <property type="project" value="InterPro"/>
</dbReference>
<dbReference type="InterPro" id="IPR003439">
    <property type="entry name" value="ABC_transporter-like_ATP-bd"/>
</dbReference>
<dbReference type="EMBL" id="JABFCS010000001">
    <property type="protein sequence ID" value="NNU44002.1"/>
    <property type="molecule type" value="Genomic_DNA"/>
</dbReference>
<dbReference type="AlphaFoldDB" id="A0A849K6F3"/>
<evidence type="ECO:0000313" key="6">
    <source>
        <dbReference type="EMBL" id="NNU44002.1"/>
    </source>
</evidence>
<reference evidence="6 7" key="1">
    <citation type="submission" date="2020-05" db="EMBL/GenBank/DDBJ databases">
        <authorList>
            <person name="Khan S.A."/>
            <person name="Jeon C.O."/>
            <person name="Chun B.H."/>
        </authorList>
    </citation>
    <scope>NUCLEOTIDE SEQUENCE [LARGE SCALE GENOMIC DNA]</scope>
    <source>
        <strain evidence="6 7">B156</strain>
    </source>
</reference>
<organism evidence="6 7">
    <name type="scientific">Ramlibacter montanisoli</name>
    <dbReference type="NCBI Taxonomy" id="2732512"/>
    <lineage>
        <taxon>Bacteria</taxon>
        <taxon>Pseudomonadati</taxon>
        <taxon>Pseudomonadota</taxon>
        <taxon>Betaproteobacteria</taxon>
        <taxon>Burkholderiales</taxon>
        <taxon>Comamonadaceae</taxon>
        <taxon>Ramlibacter</taxon>
    </lineage>
</organism>
<keyword evidence="2" id="KW-1003">Cell membrane</keyword>
<sequence>MLQERSAVRNGGGDAPLLSVHGLCVRFRGITALDGVSFDVRRGQIAGLIGPNGAGKTTLFNCLSRLYGYSEGRITFDGRPMEDVPRHKVAGMGIGRTFQNLALFASMTVLDNIKVGRHPRTRKGFLASALRLPGVAEEEADSTRRASELVRFLGLEEVAQQRVAELPFGTRKRVELGRALASEPSLLLLDEPAAGLNHEEVGSLGSLIKAIRDQYHLTVLLVEHHMGLVMSVSDHVVALNFGRKISEGTPAQVRKDPEVVQAYLGTES</sequence>
<keyword evidence="7" id="KW-1185">Reference proteome</keyword>
<accession>A0A849K6F3</accession>